<evidence type="ECO:0000256" key="2">
    <source>
        <dbReference type="ARBA" id="ARBA00009166"/>
    </source>
</evidence>
<keyword evidence="5 6" id="KW-0472">Membrane</keyword>
<dbReference type="Proteomes" id="UP001328107">
    <property type="component" value="Unassembled WGS sequence"/>
</dbReference>
<sequence>FSSMDILFIVLQSIPGYLGMIGNVALLAALKYRAPRSWKSYTILLVNCALIDLLACCSSAVSVERYVPFKDVTTSVFIGPCTLVSGFFCHVLHC</sequence>
<keyword evidence="8" id="KW-1185">Reference proteome</keyword>
<dbReference type="AlphaFoldDB" id="A0AAN5CXY1"/>
<gene>
    <name evidence="7" type="ORF">PMAYCL1PPCAC_22961</name>
</gene>
<evidence type="ECO:0000256" key="5">
    <source>
        <dbReference type="ARBA" id="ARBA00023136"/>
    </source>
</evidence>
<dbReference type="GO" id="GO:0016020">
    <property type="term" value="C:membrane"/>
    <property type="evidence" value="ECO:0007669"/>
    <property type="project" value="UniProtKB-SubCell"/>
</dbReference>
<dbReference type="Gene3D" id="1.20.1070.10">
    <property type="entry name" value="Rhodopsin 7-helix transmembrane proteins"/>
    <property type="match status" value="1"/>
</dbReference>
<proteinExistence type="inferred from homology"/>
<evidence type="ECO:0008006" key="9">
    <source>
        <dbReference type="Google" id="ProtNLM"/>
    </source>
</evidence>
<dbReference type="InterPro" id="IPR050920">
    <property type="entry name" value="Nematode_rcpt-like_delta"/>
</dbReference>
<dbReference type="InterPro" id="IPR019421">
    <property type="entry name" value="7TM_GPCR_serpentine_rcpt_Srd"/>
</dbReference>
<dbReference type="PANTHER" id="PTHR22945:SF40">
    <property type="entry name" value="SERPENTINE RECEPTOR, CLASS D (DELTA)-RELATED"/>
    <property type="match status" value="1"/>
</dbReference>
<evidence type="ECO:0000256" key="1">
    <source>
        <dbReference type="ARBA" id="ARBA00004141"/>
    </source>
</evidence>
<feature type="non-terminal residue" evidence="7">
    <location>
        <position position="94"/>
    </location>
</feature>
<evidence type="ECO:0000313" key="7">
    <source>
        <dbReference type="EMBL" id="GMR52766.1"/>
    </source>
</evidence>
<dbReference type="Pfam" id="PF10317">
    <property type="entry name" value="7TM_GPCR_Srd"/>
    <property type="match status" value="1"/>
</dbReference>
<feature type="transmembrane region" description="Helical" evidence="6">
    <location>
        <begin position="41"/>
        <end position="61"/>
    </location>
</feature>
<comment type="subcellular location">
    <subcellularLocation>
        <location evidence="1">Membrane</location>
        <topology evidence="1">Multi-pass membrane protein</topology>
    </subcellularLocation>
</comment>
<organism evidence="7 8">
    <name type="scientific">Pristionchus mayeri</name>
    <dbReference type="NCBI Taxonomy" id="1317129"/>
    <lineage>
        <taxon>Eukaryota</taxon>
        <taxon>Metazoa</taxon>
        <taxon>Ecdysozoa</taxon>
        <taxon>Nematoda</taxon>
        <taxon>Chromadorea</taxon>
        <taxon>Rhabditida</taxon>
        <taxon>Rhabditina</taxon>
        <taxon>Diplogasteromorpha</taxon>
        <taxon>Diplogasteroidea</taxon>
        <taxon>Neodiplogasteridae</taxon>
        <taxon>Pristionchus</taxon>
    </lineage>
</organism>
<dbReference type="PANTHER" id="PTHR22945">
    <property type="entry name" value="SERPENTINE RECEPTOR, CLASS D DELTA"/>
    <property type="match status" value="1"/>
</dbReference>
<dbReference type="EMBL" id="BTRK01000005">
    <property type="protein sequence ID" value="GMR52766.1"/>
    <property type="molecule type" value="Genomic_DNA"/>
</dbReference>
<accession>A0AAN5CXY1</accession>
<feature type="non-terminal residue" evidence="7">
    <location>
        <position position="1"/>
    </location>
</feature>
<evidence type="ECO:0000313" key="8">
    <source>
        <dbReference type="Proteomes" id="UP001328107"/>
    </source>
</evidence>
<feature type="transmembrane region" description="Helical" evidence="6">
    <location>
        <begin position="6"/>
        <end position="29"/>
    </location>
</feature>
<evidence type="ECO:0000256" key="4">
    <source>
        <dbReference type="ARBA" id="ARBA00022989"/>
    </source>
</evidence>
<evidence type="ECO:0000256" key="6">
    <source>
        <dbReference type="SAM" id="Phobius"/>
    </source>
</evidence>
<keyword evidence="3 6" id="KW-0812">Transmembrane</keyword>
<evidence type="ECO:0000256" key="3">
    <source>
        <dbReference type="ARBA" id="ARBA00022692"/>
    </source>
</evidence>
<keyword evidence="4 6" id="KW-1133">Transmembrane helix</keyword>
<feature type="transmembrane region" description="Helical" evidence="6">
    <location>
        <begin position="73"/>
        <end position="92"/>
    </location>
</feature>
<comment type="caution">
    <text evidence="7">The sequence shown here is derived from an EMBL/GenBank/DDBJ whole genome shotgun (WGS) entry which is preliminary data.</text>
</comment>
<protein>
    <recommendedName>
        <fullName evidence="9">G-protein coupled receptors family 1 profile domain-containing protein</fullName>
    </recommendedName>
</protein>
<comment type="similarity">
    <text evidence="2">Belongs to the nematode receptor-like protein srd family.</text>
</comment>
<name>A0AAN5CXY1_9BILA</name>
<reference evidence="8" key="1">
    <citation type="submission" date="2022-10" db="EMBL/GenBank/DDBJ databases">
        <title>Genome assembly of Pristionchus species.</title>
        <authorList>
            <person name="Yoshida K."/>
            <person name="Sommer R.J."/>
        </authorList>
    </citation>
    <scope>NUCLEOTIDE SEQUENCE [LARGE SCALE GENOMIC DNA]</scope>
    <source>
        <strain evidence="8">RS5460</strain>
    </source>
</reference>